<dbReference type="EMBL" id="CP020370">
    <property type="protein sequence ID" value="AUB84207.1"/>
    <property type="molecule type" value="Genomic_DNA"/>
</dbReference>
<keyword evidence="1" id="KW-0802">TPR repeat</keyword>
<dbReference type="InterPro" id="IPR011990">
    <property type="entry name" value="TPR-like_helical_dom_sf"/>
</dbReference>
<reference evidence="2 3" key="1">
    <citation type="submission" date="2017-03" db="EMBL/GenBank/DDBJ databases">
        <title>Complete genome sequence of Candidatus 'Thiodictyon syntrophicum' sp. nov. strain Cad16T, a photolithoautotroph purple sulfur bacterium isolated from an alpine meromictic lake.</title>
        <authorList>
            <person name="Luedin S.M."/>
            <person name="Pothier J.F."/>
            <person name="Danza F."/>
            <person name="Storelli N."/>
            <person name="Wittwer M."/>
            <person name="Tonolla M."/>
        </authorList>
    </citation>
    <scope>NUCLEOTIDE SEQUENCE [LARGE SCALE GENOMIC DNA]</scope>
    <source>
        <strain evidence="2 3">Cad16T</strain>
    </source>
</reference>
<dbReference type="KEGG" id="tsy:THSYN_26875"/>
<accession>A0A2K8UFC7</accession>
<dbReference type="Proteomes" id="UP000232638">
    <property type="component" value="Chromosome"/>
</dbReference>
<evidence type="ECO:0000313" key="3">
    <source>
        <dbReference type="Proteomes" id="UP000232638"/>
    </source>
</evidence>
<dbReference type="SUPFAM" id="SSF48452">
    <property type="entry name" value="TPR-like"/>
    <property type="match status" value="2"/>
</dbReference>
<evidence type="ECO:0000256" key="1">
    <source>
        <dbReference type="PROSITE-ProRule" id="PRU00339"/>
    </source>
</evidence>
<dbReference type="InterPro" id="IPR019734">
    <property type="entry name" value="TPR_rpt"/>
</dbReference>
<organism evidence="2 3">
    <name type="scientific">Candidatus Thiodictyon syntrophicum</name>
    <dbReference type="NCBI Taxonomy" id="1166950"/>
    <lineage>
        <taxon>Bacteria</taxon>
        <taxon>Pseudomonadati</taxon>
        <taxon>Pseudomonadota</taxon>
        <taxon>Gammaproteobacteria</taxon>
        <taxon>Chromatiales</taxon>
        <taxon>Chromatiaceae</taxon>
        <taxon>Thiodictyon</taxon>
    </lineage>
</organism>
<dbReference type="AlphaFoldDB" id="A0A2K8UFC7"/>
<name>A0A2K8UFC7_9GAMM</name>
<sequence>MFHHESADTERFEQVILLAVRHIIGGATPEAFLTWAEAEIPDLLGLHDHELDVVEIRRLAQLLATSIWNATPRPALGFSTQPLPCPLPEAPCPCGSGQRYRDCCGGVDDLPELSSELIWELLLDELPERALKEALDSGAIPSPLFARLADRWLEQDRPGRAVTLLEPVFAGPLADLDGDYEPAFDVLCDAYDRLDHWRKKLAFLERLCREGSRALQAAAWQRRSTMYLDEGDFAGAERAFAAALRSDPDNPGTALLEITLLAAQHKDDLARARARFWLHRLRRVGYREEGFMDFLAQAVKDPQEALVDSHADALDPILLDLHDWVAVATARPLPTYRVAPVRPAREVEAAGQLPLFDDGQGLVRRRPLMVYSIPAELRPPPAVRRLEALWRELFPGGKPQSTQLTLGDEGRVWLSAQWSDYLLGHPEAADSLECLDDLASALYEHPESALPWIAHALLRPLVDRAWALVTCTLPPEVSYHLPWTRERNRPALRLLFRRYLCQLDEGQPQAAALTLETLLRLNPQDNHGVRAELMNHYLRTGEDQRALALVRRFPDDLLADLAYGEVLALYRMGEQERARAALGTAVDRLPRIPRYLTRKRIKRPRLSPLGVTPGGEDQAWMYREAMRDVWEAEPGILRWLKRVTV</sequence>
<evidence type="ECO:0000313" key="2">
    <source>
        <dbReference type="EMBL" id="AUB84207.1"/>
    </source>
</evidence>
<dbReference type="SMART" id="SM00028">
    <property type="entry name" value="TPR"/>
    <property type="match status" value="2"/>
</dbReference>
<feature type="repeat" description="TPR" evidence="1">
    <location>
        <begin position="217"/>
        <end position="250"/>
    </location>
</feature>
<dbReference type="PROSITE" id="PS50005">
    <property type="entry name" value="TPR"/>
    <property type="match status" value="1"/>
</dbReference>
<dbReference type="Gene3D" id="1.25.40.10">
    <property type="entry name" value="Tetratricopeptide repeat domain"/>
    <property type="match status" value="2"/>
</dbReference>
<dbReference type="SUPFAM" id="SSF103642">
    <property type="entry name" value="Sec-C motif"/>
    <property type="match status" value="1"/>
</dbReference>
<dbReference type="Pfam" id="PF02810">
    <property type="entry name" value="SEC-C"/>
    <property type="match status" value="1"/>
</dbReference>
<protein>
    <submittedName>
        <fullName evidence="2">Uncharacterized protein</fullName>
    </submittedName>
</protein>
<dbReference type="RefSeq" id="WP_100921874.1">
    <property type="nucleotide sequence ID" value="NZ_CP020370.1"/>
</dbReference>
<proteinExistence type="predicted"/>
<dbReference type="OrthoDB" id="3343588at2"/>
<keyword evidence="3" id="KW-1185">Reference proteome</keyword>
<dbReference type="InterPro" id="IPR004027">
    <property type="entry name" value="SEC_C_motif"/>
</dbReference>
<gene>
    <name evidence="2" type="ORF">THSYN_26875</name>
</gene>